<dbReference type="GO" id="GO:0016853">
    <property type="term" value="F:isomerase activity"/>
    <property type="evidence" value="ECO:0007669"/>
    <property type="project" value="UniProtKB-KW"/>
</dbReference>
<accession>A0A0R2G7L3</accession>
<keyword evidence="1" id="KW-0413">Isomerase</keyword>
<dbReference type="InParanoid" id="A0A0R2G7L3"/>
<dbReference type="PATRIC" id="fig|1123500.6.peg.264"/>
<dbReference type="SUPFAM" id="SSF51658">
    <property type="entry name" value="Xylose isomerase-like"/>
    <property type="match status" value="1"/>
</dbReference>
<dbReference type="RefSeq" id="WP_022791040.1">
    <property type="nucleotide sequence ID" value="NZ_ATUU01000001.1"/>
</dbReference>
<dbReference type="AlphaFoldDB" id="A0A0R2G7L3"/>
<protein>
    <submittedName>
        <fullName evidence="1">Sugar phosphate isomerase epimerase</fullName>
    </submittedName>
</protein>
<proteinExistence type="predicted"/>
<dbReference type="STRING" id="1123500.GCA_000420365_00238"/>
<dbReference type="EMBL" id="JQAX01000001">
    <property type="protein sequence ID" value="KRN33463.1"/>
    <property type="molecule type" value="Genomic_DNA"/>
</dbReference>
<name>A0A0R2G7L3_9LACO</name>
<sequence length="251" mass="27853">MAKLFLNTWVFLDQIKAGRQQAELVPLVAHLGASGIEIRREYLQDRQAELPKIREATNKYQLALAMSIPDELFVDGQLNPELPTYIAELKLVGASKAKFNLGDFSHFKGDLVAAFANWPDDIALNIENDQTATSGQAEPIANFLRAAQKEDLKIGYVYDLGNWAYTKGDAVASAKLLAPWTDYIHLKNVAETPAGLAVTTDLNQGLFDWRQIYRILGHDKDVALEFPMPNQEVMAQQVAVLTAEGKDQSHA</sequence>
<keyword evidence="2" id="KW-1185">Reference proteome</keyword>
<dbReference type="InterPro" id="IPR036237">
    <property type="entry name" value="Xyl_isomerase-like_sf"/>
</dbReference>
<gene>
    <name evidence="1" type="ORF">IV68_GL000265</name>
</gene>
<dbReference type="eggNOG" id="COG1082">
    <property type="taxonomic scope" value="Bacteria"/>
</dbReference>
<organism evidence="1 2">
    <name type="scientific">Weissella halotolerans DSM 20190</name>
    <dbReference type="NCBI Taxonomy" id="1123500"/>
    <lineage>
        <taxon>Bacteria</taxon>
        <taxon>Bacillati</taxon>
        <taxon>Bacillota</taxon>
        <taxon>Bacilli</taxon>
        <taxon>Lactobacillales</taxon>
        <taxon>Lactobacillaceae</taxon>
        <taxon>Weissella</taxon>
    </lineage>
</organism>
<comment type="caution">
    <text evidence="1">The sequence shown here is derived from an EMBL/GenBank/DDBJ whole genome shotgun (WGS) entry which is preliminary data.</text>
</comment>
<reference evidence="1 2" key="1">
    <citation type="journal article" date="2015" name="Genome Announc.">
        <title>Expanding the biotechnology potential of lactobacilli through comparative genomics of 213 strains and associated genera.</title>
        <authorList>
            <person name="Sun Z."/>
            <person name="Harris H.M."/>
            <person name="McCann A."/>
            <person name="Guo C."/>
            <person name="Argimon S."/>
            <person name="Zhang W."/>
            <person name="Yang X."/>
            <person name="Jeffery I.B."/>
            <person name="Cooney J.C."/>
            <person name="Kagawa T.F."/>
            <person name="Liu W."/>
            <person name="Song Y."/>
            <person name="Salvetti E."/>
            <person name="Wrobel A."/>
            <person name="Rasinkangas P."/>
            <person name="Parkhill J."/>
            <person name="Rea M.C."/>
            <person name="O'Sullivan O."/>
            <person name="Ritari J."/>
            <person name="Douillard F.P."/>
            <person name="Paul Ross R."/>
            <person name="Yang R."/>
            <person name="Briner A.E."/>
            <person name="Felis G.E."/>
            <person name="de Vos W.M."/>
            <person name="Barrangou R."/>
            <person name="Klaenhammer T.R."/>
            <person name="Caufield P.W."/>
            <person name="Cui Y."/>
            <person name="Zhang H."/>
            <person name="O'Toole P.W."/>
        </authorList>
    </citation>
    <scope>NUCLEOTIDE SEQUENCE [LARGE SCALE GENOMIC DNA]</scope>
    <source>
        <strain evidence="1 2">DSM 20190</strain>
    </source>
</reference>
<dbReference type="OrthoDB" id="2237247at2"/>
<dbReference type="Proteomes" id="UP000051296">
    <property type="component" value="Unassembled WGS sequence"/>
</dbReference>
<dbReference type="Gene3D" id="3.20.20.150">
    <property type="entry name" value="Divalent-metal-dependent TIM barrel enzymes"/>
    <property type="match status" value="1"/>
</dbReference>
<evidence type="ECO:0000313" key="1">
    <source>
        <dbReference type="EMBL" id="KRN33463.1"/>
    </source>
</evidence>
<evidence type="ECO:0000313" key="2">
    <source>
        <dbReference type="Proteomes" id="UP000051296"/>
    </source>
</evidence>